<dbReference type="GeneID" id="70580638"/>
<feature type="transmembrane region" description="Helical" evidence="6">
    <location>
        <begin position="50"/>
        <end position="69"/>
    </location>
</feature>
<feature type="transmembrane region" description="Helical" evidence="6">
    <location>
        <begin position="103"/>
        <end position="125"/>
    </location>
</feature>
<accession>A0A7I8E148</accession>
<protein>
    <submittedName>
        <fullName evidence="8">MFS transporter</fullName>
    </submittedName>
</protein>
<dbReference type="KEGG" id="fit:Fi14EGH31_22000"/>
<dbReference type="InterPro" id="IPR011701">
    <property type="entry name" value="MFS"/>
</dbReference>
<feature type="transmembrane region" description="Helical" evidence="6">
    <location>
        <begin position="332"/>
        <end position="350"/>
    </location>
</feature>
<feature type="transmembrane region" description="Helical" evidence="6">
    <location>
        <begin position="225"/>
        <end position="244"/>
    </location>
</feature>
<dbReference type="PRINTS" id="PR01036">
    <property type="entry name" value="TCRTETB"/>
</dbReference>
<comment type="subcellular location">
    <subcellularLocation>
        <location evidence="1">Cell membrane</location>
        <topology evidence="1">Multi-pass membrane protein</topology>
    </subcellularLocation>
</comment>
<feature type="transmembrane region" description="Helical" evidence="6">
    <location>
        <begin position="304"/>
        <end position="323"/>
    </location>
</feature>
<dbReference type="PANTHER" id="PTHR42718:SF9">
    <property type="entry name" value="MAJOR FACILITATOR SUPERFAMILY MULTIDRUG TRANSPORTER MFSC"/>
    <property type="match status" value="1"/>
</dbReference>
<dbReference type="Pfam" id="PF07690">
    <property type="entry name" value="MFS_1"/>
    <property type="match status" value="1"/>
</dbReference>
<dbReference type="AlphaFoldDB" id="A0A7I8E148"/>
<dbReference type="RefSeq" id="WP_200764822.1">
    <property type="nucleotide sequence ID" value="NZ_AP024085.1"/>
</dbReference>
<keyword evidence="2" id="KW-0813">Transport</keyword>
<feature type="transmembrane region" description="Helical" evidence="6">
    <location>
        <begin position="265"/>
        <end position="284"/>
    </location>
</feature>
<evidence type="ECO:0000256" key="3">
    <source>
        <dbReference type="ARBA" id="ARBA00022692"/>
    </source>
</evidence>
<dbReference type="GO" id="GO:0022857">
    <property type="term" value="F:transmembrane transporter activity"/>
    <property type="evidence" value="ECO:0007669"/>
    <property type="project" value="InterPro"/>
</dbReference>
<dbReference type="PROSITE" id="PS50850">
    <property type="entry name" value="MFS"/>
    <property type="match status" value="1"/>
</dbReference>
<dbReference type="PANTHER" id="PTHR42718">
    <property type="entry name" value="MAJOR FACILITATOR SUPERFAMILY MULTIDRUG TRANSPORTER MFSC"/>
    <property type="match status" value="1"/>
</dbReference>
<keyword evidence="3 6" id="KW-0812">Transmembrane</keyword>
<evidence type="ECO:0000256" key="6">
    <source>
        <dbReference type="SAM" id="Phobius"/>
    </source>
</evidence>
<evidence type="ECO:0000256" key="1">
    <source>
        <dbReference type="ARBA" id="ARBA00004651"/>
    </source>
</evidence>
<evidence type="ECO:0000256" key="2">
    <source>
        <dbReference type="ARBA" id="ARBA00022448"/>
    </source>
</evidence>
<dbReference type="InterPro" id="IPR020846">
    <property type="entry name" value="MFS_dom"/>
</dbReference>
<evidence type="ECO:0000256" key="4">
    <source>
        <dbReference type="ARBA" id="ARBA00022989"/>
    </source>
</evidence>
<dbReference type="InterPro" id="IPR036259">
    <property type="entry name" value="MFS_trans_sf"/>
</dbReference>
<feature type="transmembrane region" description="Helical" evidence="6">
    <location>
        <begin position="132"/>
        <end position="151"/>
    </location>
</feature>
<proteinExistence type="predicted"/>
<dbReference type="Gene3D" id="1.20.1250.20">
    <property type="entry name" value="MFS general substrate transporter like domains"/>
    <property type="match status" value="2"/>
</dbReference>
<name>A0A7I8E148_9FIRM</name>
<evidence type="ECO:0000259" key="7">
    <source>
        <dbReference type="PROSITE" id="PS50850"/>
    </source>
</evidence>
<evidence type="ECO:0000256" key="5">
    <source>
        <dbReference type="ARBA" id="ARBA00023136"/>
    </source>
</evidence>
<reference evidence="9" key="1">
    <citation type="submission" date="2020-09" db="EMBL/GenBank/DDBJ databases">
        <title>Complete genome sequencing of Faecalibacillus intestinalis strain 14EGH31.</title>
        <authorList>
            <person name="Sakamoto M."/>
            <person name="Murakami T."/>
            <person name="Mori H."/>
        </authorList>
    </citation>
    <scope>NUCLEOTIDE SEQUENCE [LARGE SCALE GENOMIC DNA]</scope>
    <source>
        <strain evidence="9">14EGH31</strain>
    </source>
</reference>
<feature type="transmembrane region" description="Helical" evidence="6">
    <location>
        <begin position="163"/>
        <end position="185"/>
    </location>
</feature>
<evidence type="ECO:0000313" key="8">
    <source>
        <dbReference type="EMBL" id="BCL58488.1"/>
    </source>
</evidence>
<gene>
    <name evidence="8" type="ORF">Fi14EGH31_22000</name>
</gene>
<dbReference type="Proteomes" id="UP000593842">
    <property type="component" value="Chromosome"/>
</dbReference>
<keyword evidence="4 6" id="KW-1133">Transmembrane helix</keyword>
<sequence>MEEKLTMKQLLAILAAGLFSFCGVLIETATNITFPTLMNEFQVSTSLVQWMTTGNLLMMGILIPISSYLKRRFQTKKLFLVAGFLFLIGLIVDIFAQQFTLLLIGRLIQGAGVGVALPMMYNIILEESPQRFLGLMMGCGSFVTAAAPAIGPTFGGIMTQYFTWRYIFICVLPVIVLASFIGYFCMSEQIINKYEKFDLLSFIAVAFAFVALIMGFSNLNQVVDHLVFVLCCFIIGISSLYYFTKRQLHIKNPLIHLDIFNHKSFMFHTLAIMFLQMTTLGYGLLLPTFVQIVLKQPATDAGVVLLPGAIVGAVFAPVGGLILDRFGAKKPIILGICCSFIATFCFLFFFENLTYQLCMMLLFYL</sequence>
<dbReference type="SUPFAM" id="SSF103473">
    <property type="entry name" value="MFS general substrate transporter"/>
    <property type="match status" value="1"/>
</dbReference>
<evidence type="ECO:0000313" key="9">
    <source>
        <dbReference type="Proteomes" id="UP000593842"/>
    </source>
</evidence>
<dbReference type="GO" id="GO:0005886">
    <property type="term" value="C:plasma membrane"/>
    <property type="evidence" value="ECO:0007669"/>
    <property type="project" value="UniProtKB-SubCell"/>
</dbReference>
<keyword evidence="5 6" id="KW-0472">Membrane</keyword>
<feature type="transmembrane region" description="Helical" evidence="6">
    <location>
        <begin position="197"/>
        <end position="219"/>
    </location>
</feature>
<organism evidence="8 9">
    <name type="scientific">Faecalibacillus intestinalis</name>
    <dbReference type="NCBI Taxonomy" id="1982626"/>
    <lineage>
        <taxon>Bacteria</taxon>
        <taxon>Bacillati</taxon>
        <taxon>Bacillota</taxon>
        <taxon>Erysipelotrichia</taxon>
        <taxon>Erysipelotrichales</taxon>
        <taxon>Coprobacillaceae</taxon>
        <taxon>Faecalibacillus</taxon>
    </lineage>
</organism>
<feature type="transmembrane region" description="Helical" evidence="6">
    <location>
        <begin position="78"/>
        <end position="97"/>
    </location>
</feature>
<feature type="domain" description="Major facilitator superfamily (MFS) profile" evidence="7">
    <location>
        <begin position="8"/>
        <end position="365"/>
    </location>
</feature>
<dbReference type="EMBL" id="AP024085">
    <property type="protein sequence ID" value="BCL58488.1"/>
    <property type="molecule type" value="Genomic_DNA"/>
</dbReference>